<dbReference type="AlphaFoldDB" id="A0A0F7CKK6"/>
<accession>A0A0F7CKK6</accession>
<dbReference type="PATRIC" id="fig|1333534.5.peg.3774"/>
<evidence type="ECO:0000313" key="2">
    <source>
        <dbReference type="Proteomes" id="UP000034189"/>
    </source>
</evidence>
<dbReference type="OrthoDB" id="2632305at2"/>
<gene>
    <name evidence="1" type="ORF">VK70_17120</name>
</gene>
<evidence type="ECO:0000313" key="1">
    <source>
        <dbReference type="EMBL" id="AKG37826.1"/>
    </source>
</evidence>
<protein>
    <submittedName>
        <fullName evidence="1">Uncharacterized protein</fullName>
    </submittedName>
</protein>
<name>A0A0F7CKK6_PAEDU</name>
<proteinExistence type="predicted"/>
<dbReference type="Proteomes" id="UP000034189">
    <property type="component" value="Chromosome"/>
</dbReference>
<dbReference type="HOGENOM" id="CLU_2130119_0_0_9"/>
<reference evidence="1 2" key="1">
    <citation type="submission" date="2015-03" db="EMBL/GenBank/DDBJ databases">
        <authorList>
            <person name="Abdul Halim M."/>
        </authorList>
    </citation>
    <scope>NUCLEOTIDE SEQUENCE [LARGE SCALE GENOMIC DNA]</scope>
    <source>
        <strain evidence="1 2">ATCC 35681</strain>
    </source>
</reference>
<dbReference type="EMBL" id="CP011114">
    <property type="protein sequence ID" value="AKG37826.1"/>
    <property type="molecule type" value="Genomic_DNA"/>
</dbReference>
<sequence length="119" mass="13115">MKITIKETGKSEALSIIDENTGVDFIQDFIGNYGALSDGQFTFDEETGTYIADQDTFDWWDKVVTDQTALEARIAELKEEHGYEAVDEVVNEATSVDLEDLAAAVNKALDEEFGEPAGK</sequence>
<organism evidence="1 2">
    <name type="scientific">Paenibacillus durus ATCC 35681</name>
    <dbReference type="NCBI Taxonomy" id="1333534"/>
    <lineage>
        <taxon>Bacteria</taxon>
        <taxon>Bacillati</taxon>
        <taxon>Bacillota</taxon>
        <taxon>Bacilli</taxon>
        <taxon>Bacillales</taxon>
        <taxon>Paenibacillaceae</taxon>
        <taxon>Paenibacillus</taxon>
    </lineage>
</organism>
<reference evidence="1 2" key="2">
    <citation type="journal article" date="2016" name="Genome Announc.">
        <title>Genome Sequence of a Gram-Positive Diazotroph, Paenibacillus durus Type Strain ATCC 35681.</title>
        <authorList>
            <person name="Halim M.A."/>
            <person name="Rahman A.Y."/>
            <person name="Sim K.S."/>
            <person name="Yam H.C."/>
            <person name="Rahim A.A."/>
            <person name="Ghazali A.H."/>
            <person name="Najimudin N."/>
        </authorList>
    </citation>
    <scope>NUCLEOTIDE SEQUENCE [LARGE SCALE GENOMIC DNA]</scope>
    <source>
        <strain evidence="1 2">ATCC 35681</strain>
    </source>
</reference>